<evidence type="ECO:0000313" key="3">
    <source>
        <dbReference type="EMBL" id="GHO60909.1"/>
    </source>
</evidence>
<protein>
    <submittedName>
        <fullName evidence="3">Uncharacterized protein</fullName>
    </submittedName>
</protein>
<keyword evidence="2" id="KW-0472">Membrane</keyword>
<feature type="transmembrane region" description="Helical" evidence="2">
    <location>
        <begin position="179"/>
        <end position="203"/>
    </location>
</feature>
<dbReference type="EMBL" id="BNJG01000007">
    <property type="protein sequence ID" value="GHO60909.1"/>
    <property type="molecule type" value="Genomic_DNA"/>
</dbReference>
<keyword evidence="4" id="KW-1185">Reference proteome</keyword>
<feature type="compositionally biased region" description="Basic and acidic residues" evidence="1">
    <location>
        <begin position="7"/>
        <end position="24"/>
    </location>
</feature>
<accession>A0ABQ3V7P8</accession>
<evidence type="ECO:0000313" key="4">
    <source>
        <dbReference type="Proteomes" id="UP000654345"/>
    </source>
</evidence>
<evidence type="ECO:0000256" key="2">
    <source>
        <dbReference type="SAM" id="Phobius"/>
    </source>
</evidence>
<keyword evidence="2" id="KW-1133">Transmembrane helix</keyword>
<proteinExistence type="predicted"/>
<gene>
    <name evidence="3" type="ORF">KSB_93840</name>
</gene>
<feature type="transmembrane region" description="Helical" evidence="2">
    <location>
        <begin position="31"/>
        <end position="53"/>
    </location>
</feature>
<evidence type="ECO:0000256" key="1">
    <source>
        <dbReference type="SAM" id="MobiDB-lite"/>
    </source>
</evidence>
<dbReference type="Proteomes" id="UP000654345">
    <property type="component" value="Unassembled WGS sequence"/>
</dbReference>
<reference evidence="3 4" key="1">
    <citation type="journal article" date="2021" name="Int. J. Syst. Evol. Microbiol.">
        <title>Reticulibacter mediterranei gen. nov., sp. nov., within the new family Reticulibacteraceae fam. nov., and Ktedonospora formicarum gen. nov., sp. nov., Ktedonobacter robiniae sp. nov., Dictyobacter formicarum sp. nov. and Dictyobacter arantiisoli sp. nov., belonging to the class Ktedonobacteria.</title>
        <authorList>
            <person name="Yabe S."/>
            <person name="Zheng Y."/>
            <person name="Wang C.M."/>
            <person name="Sakai Y."/>
            <person name="Abe K."/>
            <person name="Yokota A."/>
            <person name="Donadio S."/>
            <person name="Cavaletti L."/>
            <person name="Monciardini P."/>
        </authorList>
    </citation>
    <scope>NUCLEOTIDE SEQUENCE [LARGE SCALE GENOMIC DNA]</scope>
    <source>
        <strain evidence="3 4">SOSP1-30</strain>
    </source>
</reference>
<feature type="region of interest" description="Disordered" evidence="1">
    <location>
        <begin position="1"/>
        <end position="24"/>
    </location>
</feature>
<feature type="transmembrane region" description="Helical" evidence="2">
    <location>
        <begin position="108"/>
        <end position="126"/>
    </location>
</feature>
<sequence>MNTTTHPRIETRPLLEESVKPQSDRQSPERVIPIANLALVGLQLIVGYAWLLAGVDKILLGTFPDQLSELLHTTTSSGRLPGLFVALLQGLVVPNAALFGFLIEWSEALAGLGLITAGLVTLLRPFAKRALRGRSAILFAYGGRLLVILGLLAAIGAGLLGLSYFMLDGMPAPWFTPGVAYGGAMDTGLFLAAASVVIIAGQLKQGDKTKHRA</sequence>
<comment type="caution">
    <text evidence="3">The sequence shown here is derived from an EMBL/GenBank/DDBJ whole genome shotgun (WGS) entry which is preliminary data.</text>
</comment>
<feature type="transmembrane region" description="Helical" evidence="2">
    <location>
        <begin position="138"/>
        <end position="167"/>
    </location>
</feature>
<keyword evidence="2" id="KW-0812">Transmembrane</keyword>
<organism evidence="3 4">
    <name type="scientific">Ktedonobacter robiniae</name>
    <dbReference type="NCBI Taxonomy" id="2778365"/>
    <lineage>
        <taxon>Bacteria</taxon>
        <taxon>Bacillati</taxon>
        <taxon>Chloroflexota</taxon>
        <taxon>Ktedonobacteria</taxon>
        <taxon>Ktedonobacterales</taxon>
        <taxon>Ktedonobacteraceae</taxon>
        <taxon>Ktedonobacter</taxon>
    </lineage>
</organism>
<name>A0ABQ3V7P8_9CHLR</name>
<dbReference type="RefSeq" id="WP_201376934.1">
    <property type="nucleotide sequence ID" value="NZ_BNJG01000007.1"/>
</dbReference>